<dbReference type="AlphaFoldDB" id="A0A0G0W9M2"/>
<organism evidence="5 6">
    <name type="scientific">candidate division CPR2 bacterium GW2011_GWC1_41_48</name>
    <dbReference type="NCBI Taxonomy" id="1618344"/>
    <lineage>
        <taxon>Bacteria</taxon>
        <taxon>Bacteria division CPR2</taxon>
    </lineage>
</organism>
<dbReference type="PROSITE" id="PS51084">
    <property type="entry name" value="HIT_2"/>
    <property type="match status" value="1"/>
</dbReference>
<sequence>MEKCIFDQIVEGKIPSKKVWESDSVLAFWDISPVAPIHVLIIPKKHLQDLNSVTQNDKEILGDLMLAVPEVAKKLGVKDSGYRIIINNGEHAGQLVPHIHIHLLAGKNLGPKII</sequence>
<dbReference type="GO" id="GO:0003824">
    <property type="term" value="F:catalytic activity"/>
    <property type="evidence" value="ECO:0007669"/>
    <property type="project" value="InterPro"/>
</dbReference>
<proteinExistence type="predicted"/>
<evidence type="ECO:0000256" key="3">
    <source>
        <dbReference type="PROSITE-ProRule" id="PRU00464"/>
    </source>
</evidence>
<dbReference type="InterPro" id="IPR011146">
    <property type="entry name" value="HIT-like"/>
</dbReference>
<dbReference type="Gene3D" id="3.30.428.10">
    <property type="entry name" value="HIT-like"/>
    <property type="match status" value="1"/>
</dbReference>
<reference evidence="5 6" key="1">
    <citation type="journal article" date="2015" name="Nature">
        <title>rRNA introns, odd ribosomes, and small enigmatic genomes across a large radiation of phyla.</title>
        <authorList>
            <person name="Brown C.T."/>
            <person name="Hug L.A."/>
            <person name="Thomas B.C."/>
            <person name="Sharon I."/>
            <person name="Castelle C.J."/>
            <person name="Singh A."/>
            <person name="Wilkins M.J."/>
            <person name="Williams K.H."/>
            <person name="Banfield J.F."/>
        </authorList>
    </citation>
    <scope>NUCLEOTIDE SEQUENCE [LARGE SCALE GENOMIC DNA]</scope>
</reference>
<dbReference type="PRINTS" id="PR00332">
    <property type="entry name" value="HISTRIAD"/>
</dbReference>
<evidence type="ECO:0000259" key="4">
    <source>
        <dbReference type="PROSITE" id="PS51084"/>
    </source>
</evidence>
<evidence type="ECO:0000313" key="6">
    <source>
        <dbReference type="Proteomes" id="UP000033869"/>
    </source>
</evidence>
<feature type="active site" description="Tele-AMP-histidine intermediate" evidence="1">
    <location>
        <position position="100"/>
    </location>
</feature>
<dbReference type="InterPro" id="IPR001310">
    <property type="entry name" value="Histidine_triad_HIT"/>
</dbReference>
<gene>
    <name evidence="5" type="ORF">UU65_C0001G0055</name>
</gene>
<dbReference type="SUPFAM" id="SSF54197">
    <property type="entry name" value="HIT-like"/>
    <property type="match status" value="1"/>
</dbReference>
<comment type="caution">
    <text evidence="5">The sequence shown here is derived from an EMBL/GenBank/DDBJ whole genome shotgun (WGS) entry which is preliminary data.</text>
</comment>
<evidence type="ECO:0000313" key="5">
    <source>
        <dbReference type="EMBL" id="KKS09650.1"/>
    </source>
</evidence>
<evidence type="ECO:0000256" key="1">
    <source>
        <dbReference type="PIRSR" id="PIRSR601310-1"/>
    </source>
</evidence>
<dbReference type="InterPro" id="IPR036265">
    <property type="entry name" value="HIT-like_sf"/>
</dbReference>
<dbReference type="Proteomes" id="UP000033869">
    <property type="component" value="Unassembled WGS sequence"/>
</dbReference>
<dbReference type="PANTHER" id="PTHR23089">
    <property type="entry name" value="HISTIDINE TRIAD HIT PROTEIN"/>
    <property type="match status" value="1"/>
</dbReference>
<feature type="short sequence motif" description="Histidine triad motif" evidence="2 3">
    <location>
        <begin position="98"/>
        <end position="102"/>
    </location>
</feature>
<dbReference type="PATRIC" id="fig|1618344.3.peg.57"/>
<dbReference type="PROSITE" id="PS00892">
    <property type="entry name" value="HIT_1"/>
    <property type="match status" value="1"/>
</dbReference>
<dbReference type="InterPro" id="IPR019808">
    <property type="entry name" value="Histidine_triad_CS"/>
</dbReference>
<evidence type="ECO:0000256" key="2">
    <source>
        <dbReference type="PIRSR" id="PIRSR601310-3"/>
    </source>
</evidence>
<dbReference type="Pfam" id="PF01230">
    <property type="entry name" value="HIT"/>
    <property type="match status" value="1"/>
</dbReference>
<accession>A0A0G0W9M2</accession>
<protein>
    <recommendedName>
        <fullName evidence="4">HIT domain-containing protein</fullName>
    </recommendedName>
</protein>
<feature type="domain" description="HIT" evidence="4">
    <location>
        <begin position="5"/>
        <end position="114"/>
    </location>
</feature>
<dbReference type="EMBL" id="LCBL01000001">
    <property type="protein sequence ID" value="KKS09650.1"/>
    <property type="molecule type" value="Genomic_DNA"/>
</dbReference>
<name>A0A0G0W9M2_UNCC2</name>
<dbReference type="CDD" id="cd01276">
    <property type="entry name" value="PKCI_related"/>
    <property type="match status" value="1"/>
</dbReference>